<protein>
    <submittedName>
        <fullName evidence="1">Uncharacterized protein</fullName>
    </submittedName>
</protein>
<keyword evidence="2" id="KW-1185">Reference proteome</keyword>
<reference evidence="1" key="1">
    <citation type="submission" date="2023-03" db="EMBL/GenBank/DDBJ databases">
        <title>Massive genome expansion in bonnet fungi (Mycena s.s.) driven by repeated elements and novel gene families across ecological guilds.</title>
        <authorList>
            <consortium name="Lawrence Berkeley National Laboratory"/>
            <person name="Harder C.B."/>
            <person name="Miyauchi S."/>
            <person name="Viragh M."/>
            <person name="Kuo A."/>
            <person name="Thoen E."/>
            <person name="Andreopoulos B."/>
            <person name="Lu D."/>
            <person name="Skrede I."/>
            <person name="Drula E."/>
            <person name="Henrissat B."/>
            <person name="Morin E."/>
            <person name="Kohler A."/>
            <person name="Barry K."/>
            <person name="LaButti K."/>
            <person name="Morin E."/>
            <person name="Salamov A."/>
            <person name="Lipzen A."/>
            <person name="Mereny Z."/>
            <person name="Hegedus B."/>
            <person name="Baldrian P."/>
            <person name="Stursova M."/>
            <person name="Weitz H."/>
            <person name="Taylor A."/>
            <person name="Grigoriev I.V."/>
            <person name="Nagy L.G."/>
            <person name="Martin F."/>
            <person name="Kauserud H."/>
        </authorList>
    </citation>
    <scope>NUCLEOTIDE SEQUENCE</scope>
    <source>
        <strain evidence="1">CBHHK002</strain>
    </source>
</reference>
<gene>
    <name evidence="1" type="ORF">DFH08DRAFT_827064</name>
</gene>
<dbReference type="Proteomes" id="UP001218218">
    <property type="component" value="Unassembled WGS sequence"/>
</dbReference>
<organism evidence="1 2">
    <name type="scientific">Mycena albidolilacea</name>
    <dbReference type="NCBI Taxonomy" id="1033008"/>
    <lineage>
        <taxon>Eukaryota</taxon>
        <taxon>Fungi</taxon>
        <taxon>Dikarya</taxon>
        <taxon>Basidiomycota</taxon>
        <taxon>Agaricomycotina</taxon>
        <taxon>Agaricomycetes</taxon>
        <taxon>Agaricomycetidae</taxon>
        <taxon>Agaricales</taxon>
        <taxon>Marasmiineae</taxon>
        <taxon>Mycenaceae</taxon>
        <taxon>Mycena</taxon>
    </lineage>
</organism>
<accession>A0AAD6YZJ6</accession>
<evidence type="ECO:0000313" key="1">
    <source>
        <dbReference type="EMBL" id="KAJ7301959.1"/>
    </source>
</evidence>
<evidence type="ECO:0000313" key="2">
    <source>
        <dbReference type="Proteomes" id="UP001218218"/>
    </source>
</evidence>
<name>A0AAD6YZJ6_9AGAR</name>
<comment type="caution">
    <text evidence="1">The sequence shown here is derived from an EMBL/GenBank/DDBJ whole genome shotgun (WGS) entry which is preliminary data.</text>
</comment>
<dbReference type="AlphaFoldDB" id="A0AAD6YZJ6"/>
<dbReference type="EMBL" id="JARIHO010000123">
    <property type="protein sequence ID" value="KAJ7301959.1"/>
    <property type="molecule type" value="Genomic_DNA"/>
</dbReference>
<sequence>MPPTSFNSLCLLLEKFRGAYPCGVFEAARRALRMVAVLGAFSFSPTELGGKMASPALSIRIALAGSCGFAFSEAVKWHLSVEGAGSSCPTSSAWPRKLTGREYRIRLQNGVEWRVGPRQQLRVKRVVTCPRHINQSGINRSGTRGKRPHVGKKPVSMQRLGSACDLGRASECFEAAAERLRTSFKLFEGSVLQQSSTWAPTKSPPSWSRRNAFEAWMWLGSSCVILDCHSHMSCHTASRPAALTRYPDLAAG</sequence>
<proteinExistence type="predicted"/>